<feature type="compositionally biased region" description="Polar residues" evidence="15">
    <location>
        <begin position="624"/>
        <end position="635"/>
    </location>
</feature>
<feature type="region of interest" description="Disordered" evidence="15">
    <location>
        <begin position="829"/>
        <end position="957"/>
    </location>
</feature>
<evidence type="ECO:0000259" key="16">
    <source>
        <dbReference type="PROSITE" id="PS51192"/>
    </source>
</evidence>
<dbReference type="GO" id="GO:0005634">
    <property type="term" value="C:nucleus"/>
    <property type="evidence" value="ECO:0007669"/>
    <property type="project" value="UniProtKB-SubCell"/>
</dbReference>
<evidence type="ECO:0000256" key="4">
    <source>
        <dbReference type="ARBA" id="ARBA00022741"/>
    </source>
</evidence>
<evidence type="ECO:0000256" key="15">
    <source>
        <dbReference type="SAM" id="MobiDB-lite"/>
    </source>
</evidence>
<evidence type="ECO:0000256" key="14">
    <source>
        <dbReference type="SAM" id="Coils"/>
    </source>
</evidence>
<feature type="compositionally biased region" description="Polar residues" evidence="15">
    <location>
        <begin position="978"/>
        <end position="992"/>
    </location>
</feature>
<keyword evidence="10" id="KW-0539">Nucleus</keyword>
<dbReference type="Proteomes" id="UP000886595">
    <property type="component" value="Unassembled WGS sequence"/>
</dbReference>
<feature type="compositionally biased region" description="Polar residues" evidence="15">
    <location>
        <begin position="833"/>
        <end position="848"/>
    </location>
</feature>
<feature type="domain" description="Helicase C-terminal" evidence="17">
    <location>
        <begin position="417"/>
        <end position="567"/>
    </location>
</feature>
<evidence type="ECO:0000256" key="11">
    <source>
        <dbReference type="ARBA" id="ARBA00034617"/>
    </source>
</evidence>
<dbReference type="SMART" id="SM00490">
    <property type="entry name" value="HELICc"/>
    <property type="match status" value="1"/>
</dbReference>
<evidence type="ECO:0000313" key="19">
    <source>
        <dbReference type="Proteomes" id="UP000886595"/>
    </source>
</evidence>
<dbReference type="EC" id="5.6.2.4" evidence="12"/>
<feature type="compositionally biased region" description="Polar residues" evidence="15">
    <location>
        <begin position="888"/>
        <end position="911"/>
    </location>
</feature>
<feature type="region of interest" description="Disordered" evidence="15">
    <location>
        <begin position="738"/>
        <end position="760"/>
    </location>
</feature>
<name>A0A8X7QNF2_BRACI</name>
<proteinExistence type="inferred from homology"/>
<dbReference type="CDD" id="cd17920">
    <property type="entry name" value="DEXHc_RecQ"/>
    <property type="match status" value="1"/>
</dbReference>
<dbReference type="Pfam" id="PF00270">
    <property type="entry name" value="DEAD"/>
    <property type="match status" value="1"/>
</dbReference>
<dbReference type="InterPro" id="IPR011545">
    <property type="entry name" value="DEAD/DEAH_box_helicase_dom"/>
</dbReference>
<evidence type="ECO:0000256" key="5">
    <source>
        <dbReference type="ARBA" id="ARBA00022801"/>
    </source>
</evidence>
<feature type="compositionally biased region" description="Polar residues" evidence="15">
    <location>
        <begin position="945"/>
        <end position="957"/>
    </location>
</feature>
<dbReference type="Pfam" id="PF14309">
    <property type="entry name" value="DUF4378"/>
    <property type="match status" value="1"/>
</dbReference>
<dbReference type="GO" id="GO:0003677">
    <property type="term" value="F:DNA binding"/>
    <property type="evidence" value="ECO:0007669"/>
    <property type="project" value="UniProtKB-KW"/>
</dbReference>
<feature type="compositionally biased region" description="Basic and acidic residues" evidence="15">
    <location>
        <begin position="912"/>
        <end position="921"/>
    </location>
</feature>
<dbReference type="PROSITE" id="PS00690">
    <property type="entry name" value="DEAH_ATP_HELICASE"/>
    <property type="match status" value="1"/>
</dbReference>
<dbReference type="Gene3D" id="3.40.50.300">
    <property type="entry name" value="P-loop containing nucleotide triphosphate hydrolases"/>
    <property type="match status" value="2"/>
</dbReference>
<feature type="compositionally biased region" description="Basic and acidic residues" evidence="15">
    <location>
        <begin position="113"/>
        <end position="125"/>
    </location>
</feature>
<feature type="region of interest" description="Disordered" evidence="15">
    <location>
        <begin position="978"/>
        <end position="1012"/>
    </location>
</feature>
<dbReference type="GO" id="GO:0005524">
    <property type="term" value="F:ATP binding"/>
    <property type="evidence" value="ECO:0007669"/>
    <property type="project" value="UniProtKB-KW"/>
</dbReference>
<dbReference type="SUPFAM" id="SSF52540">
    <property type="entry name" value="P-loop containing nucleoside triphosphate hydrolases"/>
    <property type="match status" value="1"/>
</dbReference>
<keyword evidence="14" id="KW-0175">Coiled coil</keyword>
<feature type="compositionally biased region" description="Low complexity" evidence="15">
    <location>
        <begin position="607"/>
        <end position="616"/>
    </location>
</feature>
<dbReference type="SMART" id="SM00487">
    <property type="entry name" value="DEXDc"/>
    <property type="match status" value="1"/>
</dbReference>
<feature type="compositionally biased region" description="Polar residues" evidence="15">
    <location>
        <begin position="738"/>
        <end position="754"/>
    </location>
</feature>
<evidence type="ECO:0000256" key="12">
    <source>
        <dbReference type="ARBA" id="ARBA00034808"/>
    </source>
</evidence>
<dbReference type="InterPro" id="IPR004589">
    <property type="entry name" value="DNA_helicase_ATP-dep_RecQ"/>
</dbReference>
<evidence type="ECO:0000256" key="2">
    <source>
        <dbReference type="ARBA" id="ARBA00005446"/>
    </source>
</evidence>
<evidence type="ECO:0000256" key="10">
    <source>
        <dbReference type="ARBA" id="ARBA00023242"/>
    </source>
</evidence>
<protein>
    <recommendedName>
        <fullName evidence="12">DNA 3'-5' helicase</fullName>
        <ecNumber evidence="12">5.6.2.4</ecNumber>
    </recommendedName>
</protein>
<feature type="domain" description="Helicase ATP-binding" evidence="16">
    <location>
        <begin position="219"/>
        <end position="395"/>
    </location>
</feature>
<keyword evidence="5" id="KW-0378">Hydrolase</keyword>
<comment type="similarity">
    <text evidence="2">Belongs to the helicase family. RecQ subfamily.</text>
</comment>
<feature type="compositionally biased region" description="Basic residues" evidence="15">
    <location>
        <begin position="994"/>
        <end position="1004"/>
    </location>
</feature>
<dbReference type="NCBIfam" id="TIGR00614">
    <property type="entry name" value="recQ_fam"/>
    <property type="match status" value="1"/>
</dbReference>
<evidence type="ECO:0000256" key="9">
    <source>
        <dbReference type="ARBA" id="ARBA00023235"/>
    </source>
</evidence>
<dbReference type="InterPro" id="IPR001650">
    <property type="entry name" value="Helicase_C-like"/>
</dbReference>
<comment type="subcellular location">
    <subcellularLocation>
        <location evidence="1">Nucleus</location>
    </subcellularLocation>
</comment>
<dbReference type="GO" id="GO:0043138">
    <property type="term" value="F:3'-5' DNA helicase activity"/>
    <property type="evidence" value="ECO:0007669"/>
    <property type="project" value="UniProtKB-EC"/>
</dbReference>
<dbReference type="PROSITE" id="PS51192">
    <property type="entry name" value="HELICASE_ATP_BIND_1"/>
    <property type="match status" value="1"/>
</dbReference>
<reference evidence="18 19" key="1">
    <citation type="submission" date="2020-02" db="EMBL/GenBank/DDBJ databases">
        <authorList>
            <person name="Ma Q."/>
            <person name="Huang Y."/>
            <person name="Song X."/>
            <person name="Pei D."/>
        </authorList>
    </citation>
    <scope>NUCLEOTIDE SEQUENCE [LARGE SCALE GENOMIC DNA]</scope>
    <source>
        <strain evidence="18">Sxm20200214</strain>
        <tissue evidence="18">Leaf</tissue>
    </source>
</reference>
<evidence type="ECO:0000256" key="3">
    <source>
        <dbReference type="ARBA" id="ARBA00022723"/>
    </source>
</evidence>
<keyword evidence="6" id="KW-0347">Helicase</keyword>
<dbReference type="CDD" id="cd18794">
    <property type="entry name" value="SF2_C_RecQ"/>
    <property type="match status" value="1"/>
</dbReference>
<sequence>MKDQDLELEKARLLSLAIKLGFDEESAKKCLDRFVDLYGDDGRDFITVALCGDDFIAALADFEKGTEEWDDVQVLETEAQGTLAEMFYKANTSDNGFETDDDGDESRVHVHVIEDSPESKNKPEVMELDSSSDFEDDGDGDTQFKVPRRGSRNHSSRSMEYSMEDSVSTISGRKPSVPTSGKDHETPSYEELQALDNLEFANLVIFGNKVFRPLQHQACRASMEKKDCFVLMPTGGGKSLCYQLPATLKAGVTIVISPLLSLIQDQIVALNLKFGVPATFLNSQQTSSQAAIVLQELRRDNPSCKLLYVTPEKIAGSSSFLETLRCLDRKDLLAGFVVDEAHCVSQWGHDFRPDYRELGCLKQNFPRVPVMALTATATESVCQDVLKSLRIPRASVLKMSFDRTNLKYEVINKTKEPLKQLQELLRDRFKDQSGIVYCLSKSECVDVAKFLNEKCKVKTVYYHAGIPAKQRVDVQRKWQTGEVRIVCATIAFGMGIDKADVRFVIHNTLSKAIESYYQESGRAGRDGLQAQCICLYQKKDFSRVVCMLRNGQGRNMDRFKSAMAQAKKMQQYCELKMIETEAVERKRSRGGFLTLFDWSGKSRKKLLSSSTTSEPSEASKQEKQNAQNSSKSSPSAELEETGKSLTYSPRRDSSCSTSTVTSDDRQGSRPPSVVARLMGLESLPVPNFLEPRSNPDFDPFFLSSSRKASTWDAYESLGYVNLRSHYDGISWDHLDSRTNNQSHRPPINRFQTETLPPKSAKPISVTHNRLLSPIRSPGFVQSRNPAQVMEAASRMIEPSPQIAAKARFSSNESSSSIPMRIRDLRERLEASQRKPSPQISNATRNNKYSRGKNEDKRTTKSSLKTQEENKLLGKTSFDGLKGKVKPRSVSTHTKASTTHKQDGSTPSSSNRVQKEKMETKTRIVKKNPNESSASNGKTVVKRNNQRQNQCPVTSVSKQKGSKVINKVVNKVLVETGTSSKKPGLTVTSADSSLSRKKNLPRNKKPANGVQEPGMISDKRIKRGGKLKKCNTIVDVEVNTGEGDRKKDMDVISFTFSSPIKGISSIKKTDQERDSALSLSAINGDSLNILLEQKLRELTSKIESSSSGLTQEGESSGSISKDWVNGTISLPSDDLDKVSSESESVSDCTSFYNNRKFKAEEQEVNSFGTEAEDLQISNSHNEIEETELSESVTLTEAEEGYDWELEYITEIIASGQMMVKEISLGMATDILPWSLFDELEVKKDPHGKLERRTLFEFMNEWLTLKCEKMFMGSCREGVLFGRKEELLAEEVKREIERLKKMREMVMMDELVDSEMSSFEGRWLDYKRETYEVGSEIEEEIILSDLVDELVNDLLLCF</sequence>
<feature type="region of interest" description="Disordered" evidence="15">
    <location>
        <begin position="607"/>
        <end position="671"/>
    </location>
</feature>
<dbReference type="FunFam" id="3.40.50.300:FF:000444">
    <property type="entry name" value="ATP-dependent DNA helicase"/>
    <property type="match status" value="1"/>
</dbReference>
<comment type="catalytic activity">
    <reaction evidence="13">
        <text>ATP + H2O = ADP + phosphate + H(+)</text>
        <dbReference type="Rhea" id="RHEA:13065"/>
        <dbReference type="ChEBI" id="CHEBI:15377"/>
        <dbReference type="ChEBI" id="CHEBI:15378"/>
        <dbReference type="ChEBI" id="CHEBI:30616"/>
        <dbReference type="ChEBI" id="CHEBI:43474"/>
        <dbReference type="ChEBI" id="CHEBI:456216"/>
    </reaction>
</comment>
<evidence type="ECO:0000256" key="1">
    <source>
        <dbReference type="ARBA" id="ARBA00004123"/>
    </source>
</evidence>
<dbReference type="Pfam" id="PF14383">
    <property type="entry name" value="VARLMGL"/>
    <property type="match status" value="1"/>
</dbReference>
<dbReference type="GO" id="GO:0046872">
    <property type="term" value="F:metal ion binding"/>
    <property type="evidence" value="ECO:0007669"/>
    <property type="project" value="UniProtKB-KW"/>
</dbReference>
<dbReference type="GO" id="GO:0006310">
    <property type="term" value="P:DNA recombination"/>
    <property type="evidence" value="ECO:0007669"/>
    <property type="project" value="InterPro"/>
</dbReference>
<evidence type="ECO:0000256" key="6">
    <source>
        <dbReference type="ARBA" id="ARBA00022806"/>
    </source>
</evidence>
<keyword evidence="7" id="KW-0067">ATP-binding</keyword>
<dbReference type="InterPro" id="IPR014001">
    <property type="entry name" value="Helicase_ATP-bd"/>
</dbReference>
<feature type="region of interest" description="Disordered" evidence="15">
    <location>
        <begin position="1100"/>
        <end position="1122"/>
    </location>
</feature>
<dbReference type="EMBL" id="JAAMPC010000013">
    <property type="protein sequence ID" value="KAG2272697.1"/>
    <property type="molecule type" value="Genomic_DNA"/>
</dbReference>
<keyword evidence="8" id="KW-0238">DNA-binding</keyword>
<dbReference type="InterPro" id="IPR002464">
    <property type="entry name" value="DNA/RNA_helicase_DEAH_CS"/>
</dbReference>
<dbReference type="OrthoDB" id="10261556at2759"/>
<feature type="compositionally biased region" description="Polar residues" evidence="15">
    <location>
        <begin position="1100"/>
        <end position="1118"/>
    </location>
</feature>
<keyword evidence="9" id="KW-0413">Isomerase</keyword>
<feature type="compositionally biased region" description="Polar residues" evidence="15">
    <location>
        <begin position="929"/>
        <end position="938"/>
    </location>
</feature>
<accession>A0A8X7QNF2</accession>
<evidence type="ECO:0000256" key="7">
    <source>
        <dbReference type="ARBA" id="ARBA00022840"/>
    </source>
</evidence>
<organism evidence="18 19">
    <name type="scientific">Brassica carinata</name>
    <name type="common">Ethiopian mustard</name>
    <name type="synonym">Abyssinian cabbage</name>
    <dbReference type="NCBI Taxonomy" id="52824"/>
    <lineage>
        <taxon>Eukaryota</taxon>
        <taxon>Viridiplantae</taxon>
        <taxon>Streptophyta</taxon>
        <taxon>Embryophyta</taxon>
        <taxon>Tracheophyta</taxon>
        <taxon>Spermatophyta</taxon>
        <taxon>Magnoliopsida</taxon>
        <taxon>eudicotyledons</taxon>
        <taxon>Gunneridae</taxon>
        <taxon>Pentapetalae</taxon>
        <taxon>rosids</taxon>
        <taxon>malvids</taxon>
        <taxon>Brassicales</taxon>
        <taxon>Brassicaceae</taxon>
        <taxon>Brassiceae</taxon>
        <taxon>Brassica</taxon>
    </lineage>
</organism>
<feature type="coiled-coil region" evidence="14">
    <location>
        <begin position="1280"/>
        <end position="1307"/>
    </location>
</feature>
<gene>
    <name evidence="18" type="ORF">Bca52824_067252</name>
</gene>
<dbReference type="GO" id="GO:0016787">
    <property type="term" value="F:hydrolase activity"/>
    <property type="evidence" value="ECO:0007669"/>
    <property type="project" value="UniProtKB-KW"/>
</dbReference>
<evidence type="ECO:0000313" key="18">
    <source>
        <dbReference type="EMBL" id="KAG2272697.1"/>
    </source>
</evidence>
<dbReference type="PANTHER" id="PTHR21726">
    <property type="entry name" value="PHOSPHATIDYLINOSITOL N-ACETYLGLUCOSAMINYLTRANSFERASE SUBUNIT P DOWN SYNDROME CRITICAL REGION PROTEIN 5 -RELATED"/>
    <property type="match status" value="1"/>
</dbReference>
<dbReference type="Pfam" id="PF00271">
    <property type="entry name" value="Helicase_C"/>
    <property type="match status" value="1"/>
</dbReference>
<feature type="region of interest" description="Disordered" evidence="15">
    <location>
        <begin position="113"/>
        <end position="187"/>
    </location>
</feature>
<dbReference type="InterPro" id="IPR025486">
    <property type="entry name" value="DUF4378"/>
</dbReference>
<dbReference type="PROSITE" id="PS51194">
    <property type="entry name" value="HELICASE_CTER"/>
    <property type="match status" value="1"/>
</dbReference>
<keyword evidence="4" id="KW-0547">Nucleotide-binding</keyword>
<evidence type="ECO:0000259" key="17">
    <source>
        <dbReference type="PROSITE" id="PS51194"/>
    </source>
</evidence>
<comment type="caution">
    <text evidence="18">The sequence shown here is derived from an EMBL/GenBank/DDBJ whole genome shotgun (WGS) entry which is preliminary data.</text>
</comment>
<keyword evidence="3" id="KW-0479">Metal-binding</keyword>
<feature type="compositionally biased region" description="Acidic residues" evidence="15">
    <location>
        <begin position="126"/>
        <end position="140"/>
    </location>
</feature>
<keyword evidence="19" id="KW-1185">Reference proteome</keyword>
<feature type="compositionally biased region" description="Basic residues" evidence="15">
    <location>
        <begin position="146"/>
        <end position="155"/>
    </location>
</feature>
<dbReference type="InterPro" id="IPR027417">
    <property type="entry name" value="P-loop_NTPase"/>
</dbReference>
<evidence type="ECO:0000256" key="8">
    <source>
        <dbReference type="ARBA" id="ARBA00023125"/>
    </source>
</evidence>
<dbReference type="FunFam" id="3.40.50.300:FF:001421">
    <property type="entry name" value="ATP-dependent DNA helicase"/>
    <property type="match status" value="1"/>
</dbReference>
<comment type="catalytic activity">
    <reaction evidence="11">
        <text>Couples ATP hydrolysis with the unwinding of duplex DNA by translocating in the 3'-5' direction.</text>
        <dbReference type="EC" id="5.6.2.4"/>
    </reaction>
</comment>
<dbReference type="PANTHER" id="PTHR21726:SF57">
    <property type="entry name" value="SERINE-RICH ADHESIN FOR PLATELETS-LIKE PROTEIN"/>
    <property type="match status" value="1"/>
</dbReference>
<evidence type="ECO:0000256" key="13">
    <source>
        <dbReference type="ARBA" id="ARBA00049360"/>
    </source>
</evidence>
<dbReference type="InterPro" id="IPR032795">
    <property type="entry name" value="DUF3741-assoc"/>
</dbReference>